<sequence length="114" mass="13346">MDKDNLQKEIKTGLEIAVNNEPCDLEHSEMRFIRDNSHDVMNIITDSYYLGLRRGYNAGKEIRHELQSEYLKIATMPSKEKLIEEITHILYGLPQEEVLRTCGYITELYLTPEQ</sequence>
<reference evidence="1 2" key="1">
    <citation type="submission" date="2018-08" db="EMBL/GenBank/DDBJ databases">
        <title>A genome reference for cultivated species of the human gut microbiota.</title>
        <authorList>
            <person name="Zou Y."/>
            <person name="Xue W."/>
            <person name="Luo G."/>
        </authorList>
    </citation>
    <scope>NUCLEOTIDE SEQUENCE [LARGE SCALE GENOMIC DNA]</scope>
    <source>
        <strain evidence="1 2">AF31-17AC</strain>
    </source>
</reference>
<name>A0A415U8V8_9FIRM</name>
<dbReference type="AlphaFoldDB" id="A0A415U8V8"/>
<dbReference type="RefSeq" id="WP_118485874.1">
    <property type="nucleotide sequence ID" value="NZ_QRQO01000012.1"/>
</dbReference>
<gene>
    <name evidence="1" type="ORF">DWZ29_05890</name>
</gene>
<comment type="caution">
    <text evidence="1">The sequence shown here is derived from an EMBL/GenBank/DDBJ whole genome shotgun (WGS) entry which is preliminary data.</text>
</comment>
<organism evidence="1 2">
    <name type="scientific">Anaerobutyricum hallii</name>
    <dbReference type="NCBI Taxonomy" id="39488"/>
    <lineage>
        <taxon>Bacteria</taxon>
        <taxon>Bacillati</taxon>
        <taxon>Bacillota</taxon>
        <taxon>Clostridia</taxon>
        <taxon>Lachnospirales</taxon>
        <taxon>Lachnospiraceae</taxon>
        <taxon>Anaerobutyricum</taxon>
    </lineage>
</organism>
<evidence type="ECO:0000313" key="1">
    <source>
        <dbReference type="EMBL" id="RHN14535.1"/>
    </source>
</evidence>
<proteinExistence type="predicted"/>
<dbReference type="EMBL" id="QRQO01000012">
    <property type="protein sequence ID" value="RHN14535.1"/>
    <property type="molecule type" value="Genomic_DNA"/>
</dbReference>
<accession>A0A415U8V8</accession>
<protein>
    <submittedName>
        <fullName evidence="1">Uncharacterized protein</fullName>
    </submittedName>
</protein>
<evidence type="ECO:0000313" key="2">
    <source>
        <dbReference type="Proteomes" id="UP000283700"/>
    </source>
</evidence>
<dbReference type="Proteomes" id="UP000283700">
    <property type="component" value="Unassembled WGS sequence"/>
</dbReference>